<reference evidence="3" key="1">
    <citation type="submission" date="2017-09" db="EMBL/GenBank/DDBJ databases">
        <title>Depth-based differentiation of microbial function through sediment-hosted aquifers and enrichment of novel symbionts in the deep terrestrial subsurface.</title>
        <authorList>
            <person name="Probst A.J."/>
            <person name="Ladd B."/>
            <person name="Jarett J.K."/>
            <person name="Geller-Mcgrath D.E."/>
            <person name="Sieber C.M.K."/>
            <person name="Emerson J.B."/>
            <person name="Anantharaman K."/>
            <person name="Thomas B.C."/>
            <person name="Malmstrom R."/>
            <person name="Stieglmeier M."/>
            <person name="Klingl A."/>
            <person name="Woyke T."/>
            <person name="Ryan C.M."/>
            <person name="Banfield J.F."/>
        </authorList>
    </citation>
    <scope>NUCLEOTIDE SEQUENCE [LARGE SCALE GENOMIC DNA]</scope>
</reference>
<dbReference type="EMBL" id="PEYV01000066">
    <property type="protein sequence ID" value="PIS21201.1"/>
    <property type="molecule type" value="Genomic_DNA"/>
</dbReference>
<accession>A0A2H0X8N0</accession>
<keyword evidence="1" id="KW-1133">Transmembrane helix</keyword>
<evidence type="ECO:0000256" key="1">
    <source>
        <dbReference type="SAM" id="Phobius"/>
    </source>
</evidence>
<evidence type="ECO:0000313" key="3">
    <source>
        <dbReference type="Proteomes" id="UP000231098"/>
    </source>
</evidence>
<organism evidence="2 3">
    <name type="scientific">candidate division WWE3 bacterium CG08_land_8_20_14_0_20_41_15</name>
    <dbReference type="NCBI Taxonomy" id="1975086"/>
    <lineage>
        <taxon>Bacteria</taxon>
        <taxon>Katanobacteria</taxon>
    </lineage>
</organism>
<dbReference type="Proteomes" id="UP000231098">
    <property type="component" value="Unassembled WGS sequence"/>
</dbReference>
<keyword evidence="1" id="KW-0812">Transmembrane</keyword>
<comment type="caution">
    <text evidence="2">The sequence shown here is derived from an EMBL/GenBank/DDBJ whole genome shotgun (WGS) entry which is preliminary data.</text>
</comment>
<dbReference type="InterPro" id="IPR043993">
    <property type="entry name" value="T4SS_pilin"/>
</dbReference>
<name>A0A2H0X8N0_UNCKA</name>
<evidence type="ECO:0000313" key="2">
    <source>
        <dbReference type="EMBL" id="PIS21201.1"/>
    </source>
</evidence>
<protein>
    <submittedName>
        <fullName evidence="2">Uncharacterized protein</fullName>
    </submittedName>
</protein>
<dbReference type="AlphaFoldDB" id="A0A2H0X8N0"/>
<dbReference type="Pfam" id="PF18895">
    <property type="entry name" value="T4SS_pilin"/>
    <property type="match status" value="1"/>
</dbReference>
<proteinExistence type="predicted"/>
<feature type="transmembrane region" description="Helical" evidence="1">
    <location>
        <begin position="281"/>
        <end position="302"/>
    </location>
</feature>
<keyword evidence="1" id="KW-0472">Membrane</keyword>
<feature type="transmembrane region" description="Helical" evidence="1">
    <location>
        <begin position="238"/>
        <end position="260"/>
    </location>
</feature>
<gene>
    <name evidence="2" type="ORF">COT51_04015</name>
</gene>
<sequence>MELKKTAAKLLGIGLSFMLFLSVARVSAFALGAICDGNNVKTIDMLTTNDCFHGIGGSNRAQKNCLKYCENEYPYENDCAVTVSKTEETCTDFPFQGFRYSCSCYGYPGNRAPGNCSGEYEEIDFGCLPNTSPPAGLDYSNEKCMAEFGVDYGCSAQLKAGSTCDASDDLAGTYYQVHCYKYDTSGNGGGGGGGDDWEDEDVGEPCTGNFLVGYLVGGPTYEGINSGIGCIPTNWKDLSGWALSLALGFGGAIAILLIMVGGYKVMTSQGDPEKLEDGKGTLTAAISGLIFIILSVTIYQIVVGTLFN</sequence>